<dbReference type="FunFam" id="3.10.120.10:FF:000010">
    <property type="entry name" value="Delta-6 fatty acyl desaturase"/>
    <property type="match status" value="1"/>
</dbReference>
<dbReference type="Pfam" id="PF00173">
    <property type="entry name" value="Cyt-b5"/>
    <property type="match status" value="1"/>
</dbReference>
<keyword evidence="4" id="KW-0444">Lipid biosynthesis</keyword>
<evidence type="ECO:0000256" key="12">
    <source>
        <dbReference type="SAM" id="MobiDB-lite"/>
    </source>
</evidence>
<keyword evidence="16" id="KW-1185">Reference proteome</keyword>
<dbReference type="InterPro" id="IPR012171">
    <property type="entry name" value="Fatty_acid_desaturase"/>
</dbReference>
<dbReference type="GO" id="GO:0016717">
    <property type="term" value="F:oxidoreductase activity, acting on paired donors, with oxidation of a pair of donors resulting in the reduction of molecular oxygen to two molecules of water"/>
    <property type="evidence" value="ECO:0007669"/>
    <property type="project" value="TreeGrafter"/>
</dbReference>
<dbReference type="PROSITE" id="PS50255">
    <property type="entry name" value="CYTOCHROME_B5_2"/>
    <property type="match status" value="1"/>
</dbReference>
<dbReference type="PANTHER" id="PTHR19353:SF12">
    <property type="entry name" value="ACYL-COA 6-DESATURASE"/>
    <property type="match status" value="1"/>
</dbReference>
<feature type="transmembrane region" description="Helical" evidence="13">
    <location>
        <begin position="157"/>
        <end position="178"/>
    </location>
</feature>
<dbReference type="Gene3D" id="3.10.120.10">
    <property type="entry name" value="Cytochrome b5-like heme/steroid binding domain"/>
    <property type="match status" value="1"/>
</dbReference>
<evidence type="ECO:0000256" key="8">
    <source>
        <dbReference type="ARBA" id="ARBA00023002"/>
    </source>
</evidence>
<evidence type="ECO:0000256" key="7">
    <source>
        <dbReference type="ARBA" id="ARBA00022989"/>
    </source>
</evidence>
<proteinExistence type="inferred from homology"/>
<keyword evidence="7 13" id="KW-1133">Transmembrane helix</keyword>
<evidence type="ECO:0000256" key="5">
    <source>
        <dbReference type="ARBA" id="ARBA00022692"/>
    </source>
</evidence>
<reference evidence="15" key="2">
    <citation type="submission" date="2025-09" db="UniProtKB">
        <authorList>
            <consortium name="Ensembl"/>
        </authorList>
    </citation>
    <scope>IDENTIFICATION</scope>
</reference>
<evidence type="ECO:0000256" key="9">
    <source>
        <dbReference type="ARBA" id="ARBA00023098"/>
    </source>
</evidence>
<comment type="pathway">
    <text evidence="2">Lipid metabolism; polyunsaturated fatty acid biosynthesis.</text>
</comment>
<dbReference type="InterPro" id="IPR036400">
    <property type="entry name" value="Cyt_B5-like_heme/steroid_sf"/>
</dbReference>
<dbReference type="GeneTree" id="ENSGT00950000182990"/>
<sequence length="261" mass="29897">MGKGGEQGEEGGGGGEREAPIPAYTWEEIQKHNLRTDKWLVIERKVYNITQWVKRHPGGIRVISHYAGEDATDAFWAFHPDITFVKKFLKPLLIGELAPGEPSQDREKNVKDFRALRKTAEDMKLFKSNPIFFSLYLIHIIVMEVLAWLMVSYCGTSWSITFVLSIILTVSQAQAGWLQHDFGHLSVFQKSVWNHIVHKFVIGHLKVRACHMGRRMQNVCKKDIADEKMFHPLLSALKSAPNLHHKQSGQQWKKGTDVERT</sequence>
<keyword evidence="6" id="KW-0276">Fatty acid metabolism</keyword>
<dbReference type="InterPro" id="IPR001199">
    <property type="entry name" value="Cyt_B5-like_heme/steroid-bd"/>
</dbReference>
<evidence type="ECO:0000256" key="11">
    <source>
        <dbReference type="ARBA" id="ARBA00023160"/>
    </source>
</evidence>
<keyword evidence="10 13" id="KW-0472">Membrane</keyword>
<keyword evidence="5 13" id="KW-0812">Transmembrane</keyword>
<dbReference type="GO" id="GO:0006633">
    <property type="term" value="P:fatty acid biosynthetic process"/>
    <property type="evidence" value="ECO:0007669"/>
    <property type="project" value="UniProtKB-KW"/>
</dbReference>
<dbReference type="SMART" id="SM01117">
    <property type="entry name" value="Cyt-b5"/>
    <property type="match status" value="1"/>
</dbReference>
<accession>A0A8C5RRJ0</accession>
<evidence type="ECO:0000256" key="3">
    <source>
        <dbReference type="ARBA" id="ARBA00009295"/>
    </source>
</evidence>
<feature type="domain" description="Cytochrome b5 heme-binding" evidence="14">
    <location>
        <begin position="21"/>
        <end position="98"/>
    </location>
</feature>
<evidence type="ECO:0000256" key="10">
    <source>
        <dbReference type="ARBA" id="ARBA00023136"/>
    </source>
</evidence>
<feature type="region of interest" description="Disordered" evidence="12">
    <location>
        <begin position="1"/>
        <end position="22"/>
    </location>
</feature>
<evidence type="ECO:0000256" key="13">
    <source>
        <dbReference type="SAM" id="Phobius"/>
    </source>
</evidence>
<evidence type="ECO:0000256" key="2">
    <source>
        <dbReference type="ARBA" id="ARBA00005105"/>
    </source>
</evidence>
<dbReference type="Ensembl" id="ENSLLTT00000007527.1">
    <property type="protein sequence ID" value="ENSLLTP00000007254.1"/>
    <property type="gene ID" value="ENSLLTG00000005498.1"/>
</dbReference>
<dbReference type="SUPFAM" id="SSF55856">
    <property type="entry name" value="Cytochrome b5-like heme/steroid binding domain"/>
    <property type="match status" value="1"/>
</dbReference>
<comment type="similarity">
    <text evidence="3">Belongs to the fatty acid desaturase type 1 family.</text>
</comment>
<feature type="compositionally biased region" description="Gly residues" evidence="12">
    <location>
        <begin position="1"/>
        <end position="14"/>
    </location>
</feature>
<protein>
    <recommendedName>
        <fullName evidence="14">Cytochrome b5 heme-binding domain-containing protein</fullName>
    </recommendedName>
</protein>
<organism evidence="15 16">
    <name type="scientific">Laticauda laticaudata</name>
    <name type="common">Blue-ringed sea krait</name>
    <name type="synonym">Blue-lipped sea krait</name>
    <dbReference type="NCBI Taxonomy" id="8630"/>
    <lineage>
        <taxon>Eukaryota</taxon>
        <taxon>Metazoa</taxon>
        <taxon>Chordata</taxon>
        <taxon>Craniata</taxon>
        <taxon>Vertebrata</taxon>
        <taxon>Euteleostomi</taxon>
        <taxon>Lepidosauria</taxon>
        <taxon>Squamata</taxon>
        <taxon>Bifurcata</taxon>
        <taxon>Unidentata</taxon>
        <taxon>Episquamata</taxon>
        <taxon>Toxicofera</taxon>
        <taxon>Serpentes</taxon>
        <taxon>Colubroidea</taxon>
        <taxon>Elapidae</taxon>
        <taxon>Laticaudinae</taxon>
        <taxon>Laticauda</taxon>
    </lineage>
</organism>
<dbReference type="GO" id="GO:0016020">
    <property type="term" value="C:membrane"/>
    <property type="evidence" value="ECO:0007669"/>
    <property type="project" value="UniProtKB-SubCell"/>
</dbReference>
<dbReference type="Proteomes" id="UP000694406">
    <property type="component" value="Unplaced"/>
</dbReference>
<comment type="subcellular location">
    <subcellularLocation>
        <location evidence="1">Membrane</location>
        <topology evidence="1">Multi-pass membrane protein</topology>
    </subcellularLocation>
</comment>
<evidence type="ECO:0000256" key="1">
    <source>
        <dbReference type="ARBA" id="ARBA00004141"/>
    </source>
</evidence>
<dbReference type="PRINTS" id="PR00363">
    <property type="entry name" value="CYTOCHROMEB5"/>
</dbReference>
<name>A0A8C5RRJ0_LATLA</name>
<evidence type="ECO:0000313" key="15">
    <source>
        <dbReference type="Ensembl" id="ENSLLTP00000007254.1"/>
    </source>
</evidence>
<evidence type="ECO:0000259" key="14">
    <source>
        <dbReference type="PROSITE" id="PS50255"/>
    </source>
</evidence>
<feature type="region of interest" description="Disordered" evidence="12">
    <location>
        <begin position="242"/>
        <end position="261"/>
    </location>
</feature>
<reference evidence="15" key="1">
    <citation type="submission" date="2025-08" db="UniProtKB">
        <authorList>
            <consortium name="Ensembl"/>
        </authorList>
    </citation>
    <scope>IDENTIFICATION</scope>
</reference>
<evidence type="ECO:0000256" key="6">
    <source>
        <dbReference type="ARBA" id="ARBA00022832"/>
    </source>
</evidence>
<feature type="transmembrane region" description="Helical" evidence="13">
    <location>
        <begin position="131"/>
        <end position="151"/>
    </location>
</feature>
<dbReference type="PANTHER" id="PTHR19353">
    <property type="entry name" value="FATTY ACID DESATURASE 2"/>
    <property type="match status" value="1"/>
</dbReference>
<evidence type="ECO:0000313" key="16">
    <source>
        <dbReference type="Proteomes" id="UP000694406"/>
    </source>
</evidence>
<keyword evidence="8" id="KW-0560">Oxidoreductase</keyword>
<keyword evidence="11" id="KW-0275">Fatty acid biosynthesis</keyword>
<dbReference type="AlphaFoldDB" id="A0A8C5RRJ0"/>
<keyword evidence="9" id="KW-0443">Lipid metabolism</keyword>
<evidence type="ECO:0000256" key="4">
    <source>
        <dbReference type="ARBA" id="ARBA00022516"/>
    </source>
</evidence>